<protein>
    <submittedName>
        <fullName evidence="2">Uncharacterized protein</fullName>
    </submittedName>
</protein>
<reference evidence="3" key="1">
    <citation type="submission" date="2016-10" db="EMBL/GenBank/DDBJ databases">
        <authorList>
            <person name="Varghese N."/>
            <person name="Submissions S."/>
        </authorList>
    </citation>
    <scope>NUCLEOTIDE SEQUENCE [LARGE SCALE GENOMIC DNA]</scope>
    <source>
        <strain evidence="3">DSM 1565</strain>
    </source>
</reference>
<evidence type="ECO:0000313" key="3">
    <source>
        <dbReference type="Proteomes" id="UP000199423"/>
    </source>
</evidence>
<accession>A0A1I7MTU9</accession>
<evidence type="ECO:0000256" key="1">
    <source>
        <dbReference type="SAM" id="SignalP"/>
    </source>
</evidence>
<dbReference type="Proteomes" id="UP000199423">
    <property type="component" value="Unassembled WGS sequence"/>
</dbReference>
<gene>
    <name evidence="2" type="ORF">SAMN04488557_0169</name>
</gene>
<feature type="chain" id="PRO_5011454154" evidence="1">
    <location>
        <begin position="18"/>
        <end position="71"/>
    </location>
</feature>
<dbReference type="EMBL" id="FPCH01000001">
    <property type="protein sequence ID" value="SFV25825.1"/>
    <property type="molecule type" value="Genomic_DNA"/>
</dbReference>
<organism evidence="2 3">
    <name type="scientific">Hyphomicrobium facile</name>
    <dbReference type="NCBI Taxonomy" id="51670"/>
    <lineage>
        <taxon>Bacteria</taxon>
        <taxon>Pseudomonadati</taxon>
        <taxon>Pseudomonadota</taxon>
        <taxon>Alphaproteobacteria</taxon>
        <taxon>Hyphomicrobiales</taxon>
        <taxon>Hyphomicrobiaceae</taxon>
        <taxon>Hyphomicrobium</taxon>
    </lineage>
</organism>
<feature type="signal peptide" evidence="1">
    <location>
        <begin position="1"/>
        <end position="17"/>
    </location>
</feature>
<sequence>MSKHSIFAVIIGLSALAAPVAADAHCLGVNRVGWGVSGMFDGTTRFVRGVGYRTQRLGDRMFGWLNCGRIL</sequence>
<keyword evidence="3" id="KW-1185">Reference proteome</keyword>
<proteinExistence type="predicted"/>
<dbReference type="AlphaFoldDB" id="A0A1I7MTU9"/>
<evidence type="ECO:0000313" key="2">
    <source>
        <dbReference type="EMBL" id="SFV25825.1"/>
    </source>
</evidence>
<name>A0A1I7MTU9_9HYPH</name>
<keyword evidence="1" id="KW-0732">Signal</keyword>